<reference evidence="2 3" key="1">
    <citation type="submission" date="2010-01" db="EMBL/GenBank/DDBJ databases">
        <authorList>
            <person name="Weinstock G."/>
            <person name="Sodergren E."/>
            <person name="Clifton S."/>
            <person name="Fulton L."/>
            <person name="Fulton B."/>
            <person name="Courtney L."/>
            <person name="Fronick C."/>
            <person name="Harrison M."/>
            <person name="Strong C."/>
            <person name="Farmer C."/>
            <person name="Delahaunty K."/>
            <person name="Markovic C."/>
            <person name="Hall O."/>
            <person name="Minx P."/>
            <person name="Tomlinson C."/>
            <person name="Mitreva M."/>
            <person name="Nelson J."/>
            <person name="Hou S."/>
            <person name="Wollam A."/>
            <person name="Pepin K.H."/>
            <person name="Johnson M."/>
            <person name="Bhonagiri V."/>
            <person name="Nash W.E."/>
            <person name="Warren W."/>
            <person name="Chinwalla A."/>
            <person name="Mardis E.R."/>
            <person name="Wilson R.K."/>
        </authorList>
    </citation>
    <scope>NUCLEOTIDE SEQUENCE [LARGE SCALE GENOMIC DNA]</scope>
    <source>
        <strain evidence="2 3">DSM 13479</strain>
    </source>
</reference>
<evidence type="ECO:0000313" key="2">
    <source>
        <dbReference type="EMBL" id="EFC95197.1"/>
    </source>
</evidence>
<gene>
    <name evidence="2" type="ORF">CLOSTHATH_06619</name>
</gene>
<accession>D3ASL1</accession>
<dbReference type="AlphaFoldDB" id="D3ASL1"/>
<keyword evidence="1" id="KW-0472">Membrane</keyword>
<evidence type="ECO:0000313" key="3">
    <source>
        <dbReference type="Proteomes" id="UP000004968"/>
    </source>
</evidence>
<keyword evidence="1" id="KW-0812">Transmembrane</keyword>
<dbReference type="HOGENOM" id="CLU_3310991_0_0_9"/>
<comment type="caution">
    <text evidence="2">The sequence shown here is derived from an EMBL/GenBank/DDBJ whole genome shotgun (WGS) entry which is preliminary data.</text>
</comment>
<protein>
    <submittedName>
        <fullName evidence="2">Uncharacterized protein</fullName>
    </submittedName>
</protein>
<evidence type="ECO:0000256" key="1">
    <source>
        <dbReference type="SAM" id="Phobius"/>
    </source>
</evidence>
<organism evidence="2 3">
    <name type="scientific">Hungatella hathewayi DSM 13479</name>
    <dbReference type="NCBI Taxonomy" id="566550"/>
    <lineage>
        <taxon>Bacteria</taxon>
        <taxon>Bacillati</taxon>
        <taxon>Bacillota</taxon>
        <taxon>Clostridia</taxon>
        <taxon>Lachnospirales</taxon>
        <taxon>Lachnospiraceae</taxon>
        <taxon>Hungatella</taxon>
    </lineage>
</organism>
<proteinExistence type="predicted"/>
<sequence>MQRPQSQSPVSVTGVTSFSLTISSHPVLLYFCNRNVIIM</sequence>
<name>D3ASL1_9FIRM</name>
<dbReference type="EMBL" id="ACIO01000806">
    <property type="protein sequence ID" value="EFC95197.1"/>
    <property type="molecule type" value="Genomic_DNA"/>
</dbReference>
<keyword evidence="1" id="KW-1133">Transmembrane helix</keyword>
<dbReference type="Proteomes" id="UP000004968">
    <property type="component" value="Unassembled WGS sequence"/>
</dbReference>
<feature type="transmembrane region" description="Helical" evidence="1">
    <location>
        <begin position="12"/>
        <end position="32"/>
    </location>
</feature>